<dbReference type="AlphaFoldDB" id="A0A9Q0FBZ5"/>
<dbReference type="OrthoDB" id="1930051at2759"/>
<keyword evidence="3" id="KW-1185">Reference proteome</keyword>
<reference evidence="2" key="1">
    <citation type="submission" date="2022-02" db="EMBL/GenBank/DDBJ databases">
        <authorList>
            <person name="Henning P.M."/>
            <person name="McCubbin A.G."/>
            <person name="Shore J.S."/>
        </authorList>
    </citation>
    <scope>NUCLEOTIDE SEQUENCE</scope>
    <source>
        <strain evidence="2">F60SS</strain>
        <tissue evidence="2">Leaves</tissue>
    </source>
</reference>
<protein>
    <submittedName>
        <fullName evidence="2">Uncharacterized protein</fullName>
    </submittedName>
</protein>
<reference evidence="2" key="2">
    <citation type="journal article" date="2023" name="Plants (Basel)">
        <title>Annotation of the Turnera subulata (Passifloraceae) Draft Genome Reveals the S-Locus Evolved after the Divergence of Turneroideae from Passifloroideae in a Stepwise Manner.</title>
        <authorList>
            <person name="Henning P.M."/>
            <person name="Roalson E.H."/>
            <person name="Mir W."/>
            <person name="McCubbin A.G."/>
            <person name="Shore J.S."/>
        </authorList>
    </citation>
    <scope>NUCLEOTIDE SEQUENCE</scope>
    <source>
        <strain evidence="2">F60SS</strain>
    </source>
</reference>
<organism evidence="2 3">
    <name type="scientific">Turnera subulata</name>
    <dbReference type="NCBI Taxonomy" id="218843"/>
    <lineage>
        <taxon>Eukaryota</taxon>
        <taxon>Viridiplantae</taxon>
        <taxon>Streptophyta</taxon>
        <taxon>Embryophyta</taxon>
        <taxon>Tracheophyta</taxon>
        <taxon>Spermatophyta</taxon>
        <taxon>Magnoliopsida</taxon>
        <taxon>eudicotyledons</taxon>
        <taxon>Gunneridae</taxon>
        <taxon>Pentapetalae</taxon>
        <taxon>rosids</taxon>
        <taxon>fabids</taxon>
        <taxon>Malpighiales</taxon>
        <taxon>Passifloraceae</taxon>
        <taxon>Turnera</taxon>
    </lineage>
</organism>
<dbReference type="Proteomes" id="UP001141552">
    <property type="component" value="Unassembled WGS sequence"/>
</dbReference>
<feature type="region of interest" description="Disordered" evidence="1">
    <location>
        <begin position="36"/>
        <end position="65"/>
    </location>
</feature>
<evidence type="ECO:0000313" key="3">
    <source>
        <dbReference type="Proteomes" id="UP001141552"/>
    </source>
</evidence>
<feature type="compositionally biased region" description="Pro residues" evidence="1">
    <location>
        <begin position="1"/>
        <end position="11"/>
    </location>
</feature>
<sequence length="187" mass="21433">MDPSPAPPAPWLPEDGDEWELRHDDDGFTYKILKRLRLSDPPAPPPSSAEDPKAREKNRRERKRNTLLKLRKRYQEEIRQWEILSNSLRAMQERAMLHQEELQKQQPGVDQIARSTETVTGDACGPLLDELLSQAEAQELIIRDVGNLCEVAEAMCNAQEEQFVQSFTDLPVWSTLPQEIMAALCDE</sequence>
<comment type="caution">
    <text evidence="2">The sequence shown here is derived from an EMBL/GenBank/DDBJ whole genome shotgun (WGS) entry which is preliminary data.</text>
</comment>
<dbReference type="PANTHER" id="PTHR35737">
    <property type="entry name" value="CRYPTIC LOCI REGULATOR"/>
    <property type="match status" value="1"/>
</dbReference>
<feature type="region of interest" description="Disordered" evidence="1">
    <location>
        <begin position="1"/>
        <end position="20"/>
    </location>
</feature>
<evidence type="ECO:0000256" key="1">
    <source>
        <dbReference type="SAM" id="MobiDB-lite"/>
    </source>
</evidence>
<dbReference type="EMBL" id="JAKUCV010006391">
    <property type="protein sequence ID" value="KAJ4827556.1"/>
    <property type="molecule type" value="Genomic_DNA"/>
</dbReference>
<gene>
    <name evidence="2" type="ORF">Tsubulata_004775</name>
</gene>
<name>A0A9Q0FBZ5_9ROSI</name>
<evidence type="ECO:0000313" key="2">
    <source>
        <dbReference type="EMBL" id="KAJ4827556.1"/>
    </source>
</evidence>
<proteinExistence type="predicted"/>
<dbReference type="PANTHER" id="PTHR35737:SF1">
    <property type="entry name" value="CRYPTIC LOCI REGULATOR"/>
    <property type="match status" value="1"/>
</dbReference>
<feature type="compositionally biased region" description="Basic and acidic residues" evidence="1">
    <location>
        <begin position="50"/>
        <end position="59"/>
    </location>
</feature>
<accession>A0A9Q0FBZ5</accession>